<evidence type="ECO:0000313" key="4">
    <source>
        <dbReference type="Proteomes" id="UP000823388"/>
    </source>
</evidence>
<organism evidence="3 4">
    <name type="scientific">Panicum virgatum</name>
    <name type="common">Blackwell switchgrass</name>
    <dbReference type="NCBI Taxonomy" id="38727"/>
    <lineage>
        <taxon>Eukaryota</taxon>
        <taxon>Viridiplantae</taxon>
        <taxon>Streptophyta</taxon>
        <taxon>Embryophyta</taxon>
        <taxon>Tracheophyta</taxon>
        <taxon>Spermatophyta</taxon>
        <taxon>Magnoliopsida</taxon>
        <taxon>Liliopsida</taxon>
        <taxon>Poales</taxon>
        <taxon>Poaceae</taxon>
        <taxon>PACMAD clade</taxon>
        <taxon>Panicoideae</taxon>
        <taxon>Panicodae</taxon>
        <taxon>Paniceae</taxon>
        <taxon>Panicinae</taxon>
        <taxon>Panicum</taxon>
        <taxon>Panicum sect. Hiantes</taxon>
    </lineage>
</organism>
<dbReference type="EMBL" id="CM029054">
    <property type="protein sequence ID" value="KAG2540542.1"/>
    <property type="molecule type" value="Genomic_DNA"/>
</dbReference>
<reference evidence="3" key="1">
    <citation type="submission" date="2020-05" db="EMBL/GenBank/DDBJ databases">
        <title>WGS assembly of Panicum virgatum.</title>
        <authorList>
            <person name="Lovell J.T."/>
            <person name="Jenkins J."/>
            <person name="Shu S."/>
            <person name="Juenger T.E."/>
            <person name="Schmutz J."/>
        </authorList>
    </citation>
    <scope>NUCLEOTIDE SEQUENCE</scope>
    <source>
        <strain evidence="3">AP13</strain>
    </source>
</reference>
<sequence length="290" mass="32724">MGLDLAILPPSSLDVQLEWFKRVLHLLGPTEKERQDIMSTSLFLLGEIGGNDYNHPFFQNRSFADEIRPLVPKVIDKIENATKVLIGLGAKNIVVPGAFPLGCVPRFLTLFPSDDPSDYDAARCLNRRRRLRRRPGDHPRPSHARVQEGRGADGVLRRRRASQLRRALLLQRHLGPVPGRAGAHLVGRRAPHRGRARTGSWRGACWTGRTPRRPYCPHADADPKTEQLPSRVQQQQHEINLHDNACPAPSRYNSSQRARLLGGIFKKFRTRQRSIEFSNNGWALFLSSTG</sequence>
<evidence type="ECO:0000313" key="3">
    <source>
        <dbReference type="EMBL" id="KAG2540542.1"/>
    </source>
</evidence>
<proteinExistence type="inferred from homology"/>
<keyword evidence="4" id="KW-1185">Reference proteome</keyword>
<comment type="similarity">
    <text evidence="1">Belongs to the 'GDSL' lipolytic enzyme family.</text>
</comment>
<evidence type="ECO:0000256" key="1">
    <source>
        <dbReference type="ARBA" id="ARBA00008668"/>
    </source>
</evidence>
<protein>
    <recommendedName>
        <fullName evidence="5">GDSL esterase/lipase</fullName>
    </recommendedName>
</protein>
<dbReference type="AlphaFoldDB" id="A0A8T0MWQ0"/>
<dbReference type="InterPro" id="IPR036514">
    <property type="entry name" value="SGNH_hydro_sf"/>
</dbReference>
<dbReference type="PANTHER" id="PTHR22835:SF498">
    <property type="entry name" value="GDSL-LIKE LIPASE_ACYLHYDROLASE FAMILY PROTEIN, EXPRESSED"/>
    <property type="match status" value="1"/>
</dbReference>
<dbReference type="PANTHER" id="PTHR22835">
    <property type="entry name" value="ZINC FINGER FYVE DOMAIN CONTAINING PROTEIN"/>
    <property type="match status" value="1"/>
</dbReference>
<name>A0A8T0MWQ0_PANVG</name>
<evidence type="ECO:0000256" key="2">
    <source>
        <dbReference type="SAM" id="MobiDB-lite"/>
    </source>
</evidence>
<feature type="region of interest" description="Disordered" evidence="2">
    <location>
        <begin position="130"/>
        <end position="153"/>
    </location>
</feature>
<dbReference type="Gene3D" id="3.40.50.1110">
    <property type="entry name" value="SGNH hydrolase"/>
    <property type="match status" value="1"/>
</dbReference>
<evidence type="ECO:0008006" key="5">
    <source>
        <dbReference type="Google" id="ProtNLM"/>
    </source>
</evidence>
<gene>
    <name evidence="3" type="ORF">PVAP13_9NG560100</name>
</gene>
<feature type="compositionally biased region" description="Basic and acidic residues" evidence="2">
    <location>
        <begin position="134"/>
        <end position="151"/>
    </location>
</feature>
<dbReference type="Proteomes" id="UP000823388">
    <property type="component" value="Chromosome 9N"/>
</dbReference>
<accession>A0A8T0MWQ0</accession>
<comment type="caution">
    <text evidence="3">The sequence shown here is derived from an EMBL/GenBank/DDBJ whole genome shotgun (WGS) entry which is preliminary data.</text>
</comment>